<dbReference type="GO" id="GO:0044569">
    <property type="term" value="C:[Ni-Fe] hydrogenase complex"/>
    <property type="evidence" value="ECO:0007669"/>
    <property type="project" value="TreeGrafter"/>
</dbReference>
<dbReference type="NCBIfam" id="TIGR01409">
    <property type="entry name" value="TAT_signal_seq"/>
    <property type="match status" value="1"/>
</dbReference>
<evidence type="ECO:0000256" key="10">
    <source>
        <dbReference type="ARBA" id="ARBA00023002"/>
    </source>
</evidence>
<keyword evidence="11" id="KW-0408">Iron</keyword>
<keyword evidence="10" id="KW-0560">Oxidoreductase</keyword>
<name>A0A8J7M358_9BACT</name>
<dbReference type="Gene3D" id="3.40.50.700">
    <property type="entry name" value="NADH:ubiquinone oxidoreductase-like, 20kDa subunit"/>
    <property type="match status" value="1"/>
</dbReference>
<dbReference type="Pfam" id="PF14720">
    <property type="entry name" value="NiFe_hyd_SSU_C"/>
    <property type="match status" value="1"/>
</dbReference>
<comment type="caution">
    <text evidence="17">The sequence shown here is derived from an EMBL/GenBank/DDBJ whole genome shotgun (WGS) entry which is preliminary data.</text>
</comment>
<evidence type="ECO:0000256" key="4">
    <source>
        <dbReference type="ARBA" id="ARBA00006605"/>
    </source>
</evidence>
<dbReference type="Pfam" id="PF01058">
    <property type="entry name" value="Oxidored_q6"/>
    <property type="match status" value="1"/>
</dbReference>
<reference evidence="17" key="1">
    <citation type="submission" date="2020-12" db="EMBL/GenBank/DDBJ databases">
        <title>Geomonas sp. Red875, isolated from river sediment.</title>
        <authorList>
            <person name="Xu Z."/>
            <person name="Zhang Z."/>
            <person name="Masuda Y."/>
            <person name="Itoh H."/>
            <person name="Senoo K."/>
        </authorList>
    </citation>
    <scope>NUCLEOTIDE SEQUENCE</scope>
    <source>
        <strain evidence="17">Red875</strain>
    </source>
</reference>
<evidence type="ECO:0000256" key="7">
    <source>
        <dbReference type="ARBA" id="ARBA00022723"/>
    </source>
</evidence>
<dbReference type="InterPro" id="IPR006311">
    <property type="entry name" value="TAT_signal"/>
</dbReference>
<protein>
    <submittedName>
        <fullName evidence="17">Hydrogenase small subunit</fullName>
    </submittedName>
</protein>
<keyword evidence="9" id="KW-0574">Periplasm</keyword>
<dbReference type="NCBIfam" id="TIGR00391">
    <property type="entry name" value="hydA"/>
    <property type="match status" value="1"/>
</dbReference>
<proteinExistence type="inferred from homology"/>
<dbReference type="SUPFAM" id="SSF56770">
    <property type="entry name" value="HydA/Nqo6-like"/>
    <property type="match status" value="1"/>
</dbReference>
<evidence type="ECO:0000259" key="16">
    <source>
        <dbReference type="Pfam" id="PF14720"/>
    </source>
</evidence>
<evidence type="ECO:0000256" key="5">
    <source>
        <dbReference type="ARBA" id="ARBA00011771"/>
    </source>
</evidence>
<evidence type="ECO:0000256" key="1">
    <source>
        <dbReference type="ARBA" id="ARBA00001927"/>
    </source>
</evidence>
<dbReference type="InterPro" id="IPR037024">
    <property type="entry name" value="NiFe_Hase_small_N_sf"/>
</dbReference>
<dbReference type="InterPro" id="IPR027394">
    <property type="entry name" value="Cytochrome-c3_hydrogenase_C"/>
</dbReference>
<keyword evidence="8" id="KW-0732">Signal</keyword>
<dbReference type="AlphaFoldDB" id="A0A8J7M358"/>
<feature type="compositionally biased region" description="Basic and acidic residues" evidence="14">
    <location>
        <begin position="363"/>
        <end position="381"/>
    </location>
</feature>
<comment type="cofactor">
    <cofactor evidence="2">
        <name>[4Fe-4S] cluster</name>
        <dbReference type="ChEBI" id="CHEBI:49883"/>
    </cofactor>
</comment>
<gene>
    <name evidence="17" type="ORF">JFN93_24125</name>
</gene>
<keyword evidence="7" id="KW-0479">Metal-binding</keyword>
<feature type="region of interest" description="Disordered" evidence="14">
    <location>
        <begin position="361"/>
        <end position="381"/>
    </location>
</feature>
<dbReference type="GO" id="GO:0009375">
    <property type="term" value="C:ferredoxin hydrogenase complex"/>
    <property type="evidence" value="ECO:0007669"/>
    <property type="project" value="InterPro"/>
</dbReference>
<feature type="domain" description="Cytochrome-c3 hydrogenase C-terminal" evidence="16">
    <location>
        <begin position="227"/>
        <end position="304"/>
    </location>
</feature>
<evidence type="ECO:0000256" key="14">
    <source>
        <dbReference type="SAM" id="MobiDB-lite"/>
    </source>
</evidence>
<evidence type="ECO:0000256" key="11">
    <source>
        <dbReference type="ARBA" id="ARBA00023004"/>
    </source>
</evidence>
<evidence type="ECO:0000256" key="8">
    <source>
        <dbReference type="ARBA" id="ARBA00022729"/>
    </source>
</evidence>
<dbReference type="GO" id="GO:0009055">
    <property type="term" value="F:electron transfer activity"/>
    <property type="evidence" value="ECO:0007669"/>
    <property type="project" value="TreeGrafter"/>
</dbReference>
<dbReference type="InterPro" id="IPR006137">
    <property type="entry name" value="NADH_UbQ_OxRdtase-like_20kDa"/>
</dbReference>
<dbReference type="Proteomes" id="UP000636888">
    <property type="component" value="Unassembled WGS sequence"/>
</dbReference>
<comment type="subcellular location">
    <subcellularLocation>
        <location evidence="3">Periplasm</location>
    </subcellularLocation>
</comment>
<dbReference type="GO" id="GO:0051539">
    <property type="term" value="F:4 iron, 4 sulfur cluster binding"/>
    <property type="evidence" value="ECO:0007669"/>
    <property type="project" value="UniProtKB-KW"/>
</dbReference>
<comment type="subunit">
    <text evidence="5">Heterodimer of a large and a small subunit.</text>
</comment>
<keyword evidence="12" id="KW-0411">Iron-sulfur</keyword>
<keyword evidence="6" id="KW-0004">4Fe-4S</keyword>
<dbReference type="GO" id="GO:0046872">
    <property type="term" value="F:metal ion binding"/>
    <property type="evidence" value="ECO:0007669"/>
    <property type="project" value="UniProtKB-KW"/>
</dbReference>
<comment type="cofactor">
    <cofactor evidence="1">
        <name>[3Fe-4S] cluster</name>
        <dbReference type="ChEBI" id="CHEBI:21137"/>
    </cofactor>
</comment>
<dbReference type="InterPro" id="IPR037148">
    <property type="entry name" value="NiFe-Hase_small_C_sf"/>
</dbReference>
<evidence type="ECO:0000256" key="13">
    <source>
        <dbReference type="ARBA" id="ARBA00023291"/>
    </source>
</evidence>
<keyword evidence="18" id="KW-1185">Reference proteome</keyword>
<dbReference type="GO" id="GO:0051538">
    <property type="term" value="F:3 iron, 4 sulfur cluster binding"/>
    <property type="evidence" value="ECO:0007669"/>
    <property type="project" value="UniProtKB-KW"/>
</dbReference>
<keyword evidence="13" id="KW-0003">3Fe-4S</keyword>
<dbReference type="PROSITE" id="PS51318">
    <property type="entry name" value="TAT"/>
    <property type="match status" value="1"/>
</dbReference>
<dbReference type="RefSeq" id="WP_199386949.1">
    <property type="nucleotide sequence ID" value="NZ_JAEMHM010000030.1"/>
</dbReference>
<evidence type="ECO:0000313" key="17">
    <source>
        <dbReference type="EMBL" id="MBJ6727808.1"/>
    </source>
</evidence>
<dbReference type="EMBL" id="JAEMHM010000030">
    <property type="protein sequence ID" value="MBJ6727808.1"/>
    <property type="molecule type" value="Genomic_DNA"/>
</dbReference>
<organism evidence="17 18">
    <name type="scientific">Geomesophilobacter sediminis</name>
    <dbReference type="NCBI Taxonomy" id="2798584"/>
    <lineage>
        <taxon>Bacteria</taxon>
        <taxon>Pseudomonadati</taxon>
        <taxon>Thermodesulfobacteriota</taxon>
        <taxon>Desulfuromonadia</taxon>
        <taxon>Geobacterales</taxon>
        <taxon>Geobacteraceae</taxon>
        <taxon>Geomesophilobacter</taxon>
    </lineage>
</organism>
<feature type="domain" description="NADH:ubiquinone oxidoreductase-like 20kDa subunit" evidence="15">
    <location>
        <begin position="62"/>
        <end position="207"/>
    </location>
</feature>
<dbReference type="GO" id="GO:0008901">
    <property type="term" value="F:ferredoxin hydrogenase activity"/>
    <property type="evidence" value="ECO:0007669"/>
    <property type="project" value="InterPro"/>
</dbReference>
<evidence type="ECO:0000313" key="18">
    <source>
        <dbReference type="Proteomes" id="UP000636888"/>
    </source>
</evidence>
<dbReference type="PANTHER" id="PTHR30013:SF7">
    <property type="entry name" value="HYDROGENASE-2 SMALL CHAIN"/>
    <property type="match status" value="1"/>
</dbReference>
<dbReference type="InterPro" id="IPR019546">
    <property type="entry name" value="TAT_signal_bac_arc"/>
</dbReference>
<evidence type="ECO:0000259" key="15">
    <source>
        <dbReference type="Pfam" id="PF01058"/>
    </source>
</evidence>
<dbReference type="InterPro" id="IPR001821">
    <property type="entry name" value="NiFe_hydrogenase_ssu"/>
</dbReference>
<accession>A0A8J7M358</accession>
<dbReference type="GO" id="GO:0016020">
    <property type="term" value="C:membrane"/>
    <property type="evidence" value="ECO:0007669"/>
    <property type="project" value="TreeGrafter"/>
</dbReference>
<evidence type="ECO:0000256" key="3">
    <source>
        <dbReference type="ARBA" id="ARBA00004418"/>
    </source>
</evidence>
<sequence>MKTRELLPPELQAGGITRRDFLKFCSVMAVGMGLPLGAGVKMAEAIANPRRPPVIWLSFQECTGCVESLLRSNHPTIEHLILDLISLDYSETLSAAAGHQAEAAKNKSITENRGKFILVVDGAIPTKDQGIYCKIAGKTALSILQETAPYAAAVVAMGSCASWGGVAAAGSNPTGAKGVPEILNKTKVVSIPGCPPNPYNLLSTLIYYITYNRLPELDEKGRPKFAYSRLIHENCERRPHFDAGRFATQFGDDMHRKGACLYKLGCKGPETYANCPSVLFGETGAGTWPVGIGHPCFGCTEKGVGFAEPLHQMANVKGLTPPVFFGEAFPNKPGISPGIKALAAGSAGMAIGVGGTAMLTGLKRKDDDKGDQDRNDGSKGV</sequence>
<dbReference type="Gene3D" id="4.10.480.10">
    <property type="entry name" value="Cytochrome-c3 hydrogenase, C-terminal domain"/>
    <property type="match status" value="1"/>
</dbReference>
<comment type="similarity">
    <text evidence="4">Belongs to the [NiFe]/[NiFeSe] hydrogenase small subunit family.</text>
</comment>
<evidence type="ECO:0000256" key="9">
    <source>
        <dbReference type="ARBA" id="ARBA00022764"/>
    </source>
</evidence>
<evidence type="ECO:0000256" key="6">
    <source>
        <dbReference type="ARBA" id="ARBA00022485"/>
    </source>
</evidence>
<dbReference type="GO" id="GO:0042597">
    <property type="term" value="C:periplasmic space"/>
    <property type="evidence" value="ECO:0007669"/>
    <property type="project" value="UniProtKB-SubCell"/>
</dbReference>
<dbReference type="PRINTS" id="PR00614">
    <property type="entry name" value="NIHGNASESMLL"/>
</dbReference>
<dbReference type="GO" id="GO:0009061">
    <property type="term" value="P:anaerobic respiration"/>
    <property type="evidence" value="ECO:0007669"/>
    <property type="project" value="TreeGrafter"/>
</dbReference>
<evidence type="ECO:0000256" key="12">
    <source>
        <dbReference type="ARBA" id="ARBA00023014"/>
    </source>
</evidence>
<evidence type="ECO:0000256" key="2">
    <source>
        <dbReference type="ARBA" id="ARBA00001966"/>
    </source>
</evidence>
<dbReference type="PANTHER" id="PTHR30013">
    <property type="entry name" value="NIFE / NIFESE HYDROGENASE SMALL SUBUNIT FAMILY MEMBER"/>
    <property type="match status" value="1"/>
</dbReference>